<organism evidence="1 2">
    <name type="scientific">Echinicola soli</name>
    <dbReference type="NCBI Taxonomy" id="2591634"/>
    <lineage>
        <taxon>Bacteria</taxon>
        <taxon>Pseudomonadati</taxon>
        <taxon>Bacteroidota</taxon>
        <taxon>Cytophagia</taxon>
        <taxon>Cytophagales</taxon>
        <taxon>Cyclobacteriaceae</taxon>
        <taxon>Echinicola</taxon>
    </lineage>
</organism>
<reference evidence="1 2" key="1">
    <citation type="submission" date="2019-06" db="EMBL/GenBank/DDBJ databases">
        <title>Echinicola alkalisoli sp. nov. isolated from saline soil.</title>
        <authorList>
            <person name="Sun J.-Q."/>
            <person name="Xu L."/>
        </authorList>
    </citation>
    <scope>NUCLEOTIDE SEQUENCE [LARGE SCALE GENOMIC DNA]</scope>
    <source>
        <strain evidence="1 2">LN3S3</strain>
    </source>
</reference>
<proteinExistence type="predicted"/>
<dbReference type="KEGG" id="echi:FKX85_16570"/>
<protein>
    <submittedName>
        <fullName evidence="1">Uncharacterized protein</fullName>
    </submittedName>
</protein>
<evidence type="ECO:0000313" key="1">
    <source>
        <dbReference type="EMBL" id="QDH80567.1"/>
    </source>
</evidence>
<keyword evidence="2" id="KW-1185">Reference proteome</keyword>
<accession>A0A514CLE1</accession>
<dbReference type="Proteomes" id="UP000316614">
    <property type="component" value="Chromosome"/>
</dbReference>
<dbReference type="AlphaFoldDB" id="A0A514CLE1"/>
<evidence type="ECO:0000313" key="2">
    <source>
        <dbReference type="Proteomes" id="UP000316614"/>
    </source>
</evidence>
<name>A0A514CLE1_9BACT</name>
<gene>
    <name evidence="1" type="ORF">FKX85_16570</name>
</gene>
<dbReference type="EMBL" id="CP041253">
    <property type="protein sequence ID" value="QDH80567.1"/>
    <property type="molecule type" value="Genomic_DNA"/>
</dbReference>
<dbReference type="RefSeq" id="WP_141615797.1">
    <property type="nucleotide sequence ID" value="NZ_CP041253.1"/>
</dbReference>
<sequence>MEFNQLISKKLHSLFTEHGLEMTEQSKNIVKYESDELIIALSHNPRENSNTLWVGRKHFNEVEIDNQVMREHFNSDLKLSNLPKETFVNNVFLFFMGDGEKLLEGNERALVSLEKFNEQRSSEYTATLVEQQSLEAANKAWKDGNYQEVIRSLEKVNKANLPASFKQKYKIAQQRLSN</sequence>
<dbReference type="OrthoDB" id="1491428at2"/>